<sequence length="83" mass="9831">MTQRANISISMEEEKVTKLKTIINDLFESGSINSNEMEDFIKFTLFIVFDEYEKNISSLKKFYSMNLTKYLEYKKPWPQTGSK</sequence>
<reference evidence="2" key="1">
    <citation type="submission" date="2015-10" db="EMBL/GenBank/DDBJ databases">
        <title>Niche specialization of a soil ammonia-oxidizing archaeon, Candidatus Nitrosocosmicus oleophilus.</title>
        <authorList>
            <person name="Jung M.-Y."/>
            <person name="Rhee S.-K."/>
        </authorList>
    </citation>
    <scope>NUCLEOTIDE SEQUENCE [LARGE SCALE GENOMIC DNA]</scope>
    <source>
        <strain evidence="2">MY3</strain>
    </source>
</reference>
<dbReference type="GeneID" id="60422497"/>
<accession>A0A654M2Q9</accession>
<organism evidence="1 2">
    <name type="scientific">Candidatus Nitrosocosmicus oleophilus</name>
    <dbReference type="NCBI Taxonomy" id="1353260"/>
    <lineage>
        <taxon>Archaea</taxon>
        <taxon>Nitrososphaerota</taxon>
        <taxon>Nitrososphaeria</taxon>
        <taxon>Nitrososphaerales</taxon>
        <taxon>Nitrososphaeraceae</taxon>
        <taxon>Candidatus Nitrosocosmicus</taxon>
    </lineage>
</organism>
<gene>
    <name evidence="1" type="ORF">NMY3_02558</name>
</gene>
<dbReference type="Proteomes" id="UP000058925">
    <property type="component" value="Chromosome"/>
</dbReference>
<name>A0A654M2Q9_9ARCH</name>
<proteinExistence type="predicted"/>
<dbReference type="KEGG" id="taa:NMY3_02558"/>
<protein>
    <submittedName>
        <fullName evidence="1">Uncharacterized protein</fullName>
    </submittedName>
</protein>
<evidence type="ECO:0000313" key="2">
    <source>
        <dbReference type="Proteomes" id="UP000058925"/>
    </source>
</evidence>
<dbReference type="OrthoDB" id="12001at2157"/>
<keyword evidence="2" id="KW-1185">Reference proteome</keyword>
<dbReference type="AlphaFoldDB" id="A0A654M2Q9"/>
<dbReference type="EMBL" id="CP012850">
    <property type="protein sequence ID" value="ALI36749.1"/>
    <property type="molecule type" value="Genomic_DNA"/>
</dbReference>
<dbReference type="RefSeq" id="WP_196815963.1">
    <property type="nucleotide sequence ID" value="NZ_CP012850.1"/>
</dbReference>
<evidence type="ECO:0000313" key="1">
    <source>
        <dbReference type="EMBL" id="ALI36749.1"/>
    </source>
</evidence>